<reference evidence="6" key="1">
    <citation type="submission" date="2022-11" db="EMBL/GenBank/DDBJ databases">
        <title>Hoeflea poritis sp. nov., isolated from scleractinian coral Porites lutea.</title>
        <authorList>
            <person name="Zhang G."/>
            <person name="Wei Q."/>
            <person name="Cai L."/>
        </authorList>
    </citation>
    <scope>NUCLEOTIDE SEQUENCE</scope>
    <source>
        <strain evidence="6">E7-10</strain>
    </source>
</reference>
<dbReference type="PANTHER" id="PTHR30483">
    <property type="entry name" value="LEUCINE-SPECIFIC-BINDING PROTEIN"/>
    <property type="match status" value="1"/>
</dbReference>
<dbReference type="InterPro" id="IPR028081">
    <property type="entry name" value="Leu-bd"/>
</dbReference>
<dbReference type="Pfam" id="PF13458">
    <property type="entry name" value="Peripla_BP_6"/>
    <property type="match status" value="1"/>
</dbReference>
<evidence type="ECO:0000259" key="5">
    <source>
        <dbReference type="Pfam" id="PF13458"/>
    </source>
</evidence>
<dbReference type="PANTHER" id="PTHR30483:SF6">
    <property type="entry name" value="PERIPLASMIC BINDING PROTEIN OF ABC TRANSPORTER FOR NATURAL AMINO ACIDS"/>
    <property type="match status" value="1"/>
</dbReference>
<dbReference type="CDD" id="cd06339">
    <property type="entry name" value="PBP1_YraM_LppC_lipoprotein-like"/>
    <property type="match status" value="1"/>
</dbReference>
<evidence type="ECO:0000313" key="7">
    <source>
        <dbReference type="Proteomes" id="UP001148313"/>
    </source>
</evidence>
<proteinExistence type="inferred from homology"/>
<gene>
    <name evidence="6" type="ORF">OOZ53_07420</name>
</gene>
<evidence type="ECO:0000313" key="6">
    <source>
        <dbReference type="EMBL" id="MDA4845175.1"/>
    </source>
</evidence>
<dbReference type="InterPro" id="IPR028082">
    <property type="entry name" value="Peripla_BP_I"/>
</dbReference>
<evidence type="ECO:0000256" key="4">
    <source>
        <dbReference type="SAM" id="SignalP"/>
    </source>
</evidence>
<keyword evidence="7" id="KW-1185">Reference proteome</keyword>
<dbReference type="SUPFAM" id="SSF53822">
    <property type="entry name" value="Periplasmic binding protein-like I"/>
    <property type="match status" value="1"/>
</dbReference>
<dbReference type="InterPro" id="IPR051010">
    <property type="entry name" value="BCAA_transport"/>
</dbReference>
<protein>
    <submittedName>
        <fullName evidence="6">Penicillin-binding protein activator</fullName>
    </submittedName>
</protein>
<accession>A0ABT4VLY5</accession>
<evidence type="ECO:0000256" key="2">
    <source>
        <dbReference type="ARBA" id="ARBA00022729"/>
    </source>
</evidence>
<evidence type="ECO:0000256" key="1">
    <source>
        <dbReference type="ARBA" id="ARBA00010062"/>
    </source>
</evidence>
<feature type="domain" description="Leucine-binding protein" evidence="5">
    <location>
        <begin position="67"/>
        <end position="390"/>
    </location>
</feature>
<dbReference type="RefSeq" id="WP_271088772.1">
    <property type="nucleotide sequence ID" value="NZ_JAPJZH010000004.1"/>
</dbReference>
<keyword evidence="2 4" id="KW-0732">Signal</keyword>
<name>A0ABT4VLY5_9HYPH</name>
<dbReference type="Gene3D" id="3.40.50.2300">
    <property type="match status" value="2"/>
</dbReference>
<comment type="caution">
    <text evidence="6">The sequence shown here is derived from an EMBL/GenBank/DDBJ whole genome shotgun (WGS) entry which is preliminary data.</text>
</comment>
<comment type="similarity">
    <text evidence="1">Belongs to the leucine-binding protein family.</text>
</comment>
<evidence type="ECO:0000256" key="3">
    <source>
        <dbReference type="ARBA" id="ARBA00022970"/>
    </source>
</evidence>
<keyword evidence="3" id="KW-0813">Transport</keyword>
<sequence length="411" mass="42860">MKNAFRTIVCQPAMLVLLFAALVLSGCQAVDYGFPRGSGAPTEPAVPQSLPLKTGPAAGEVLGNGAVRVALLLPKSAPGNGAAIAAEYRNAAELAIEARGLQSMELVIKDTGGTAAGAIARTEEAVREGSAIILGPVFSGSVTSAASVARPQNRIMIAFSSDPSAASGGVFLMSFLPNQVVDRTVAYATGIGLNSFTAILPQGAYGTLVERQLRATLAQRGGVLNGVSRYEYNNESVVAAVQQVLPAVEQSDAIFIPDGGTSPAAIARVLQSEGVKLRDKRLIGTGQWRSSKLGSAYLQGAIFADMDQTGFEAFKLQYKERFQADPSVNAGLGYDAVTLVADLISTGNPAALSRQNLERPAGFRGVTGIFRFMNDGETQRGLAVYQIQEGEAVIVDPAPQSFGGGYEPAQF</sequence>
<feature type="chain" id="PRO_5045564583" evidence="4">
    <location>
        <begin position="30"/>
        <end position="411"/>
    </location>
</feature>
<dbReference type="EMBL" id="JAPJZH010000004">
    <property type="protein sequence ID" value="MDA4845175.1"/>
    <property type="molecule type" value="Genomic_DNA"/>
</dbReference>
<keyword evidence="3" id="KW-0029">Amino-acid transport</keyword>
<dbReference type="Proteomes" id="UP001148313">
    <property type="component" value="Unassembled WGS sequence"/>
</dbReference>
<organism evidence="6 7">
    <name type="scientific">Hoeflea poritis</name>
    <dbReference type="NCBI Taxonomy" id="2993659"/>
    <lineage>
        <taxon>Bacteria</taxon>
        <taxon>Pseudomonadati</taxon>
        <taxon>Pseudomonadota</taxon>
        <taxon>Alphaproteobacteria</taxon>
        <taxon>Hyphomicrobiales</taxon>
        <taxon>Rhizobiaceae</taxon>
        <taxon>Hoeflea</taxon>
    </lineage>
</organism>
<dbReference type="PROSITE" id="PS51257">
    <property type="entry name" value="PROKAR_LIPOPROTEIN"/>
    <property type="match status" value="1"/>
</dbReference>
<feature type="signal peptide" evidence="4">
    <location>
        <begin position="1"/>
        <end position="29"/>
    </location>
</feature>